<dbReference type="AlphaFoldDB" id="A0A8H6CL42"/>
<dbReference type="Proteomes" id="UP000593566">
    <property type="component" value="Unassembled WGS sequence"/>
</dbReference>
<name>A0A8H6CL42_9LECA</name>
<evidence type="ECO:0000313" key="2">
    <source>
        <dbReference type="EMBL" id="KAF6225539.1"/>
    </source>
</evidence>
<evidence type="ECO:0000313" key="3">
    <source>
        <dbReference type="Proteomes" id="UP000593566"/>
    </source>
</evidence>
<dbReference type="RefSeq" id="XP_037154248.1">
    <property type="nucleotide sequence ID" value="XM_037300400.1"/>
</dbReference>
<feature type="compositionally biased region" description="Acidic residues" evidence="1">
    <location>
        <begin position="14"/>
        <end position="23"/>
    </location>
</feature>
<protein>
    <submittedName>
        <fullName evidence="2">Uncharacterized protein</fullName>
    </submittedName>
</protein>
<keyword evidence="3" id="KW-1185">Reference proteome</keyword>
<sequence>MSTASGYRDRIEPGVEDEIEFAEEGARGGDAQTHEIDGISTEEAGGEGEPSGHFYEPSTPFNYQTVPMG</sequence>
<feature type="compositionally biased region" description="Basic and acidic residues" evidence="1">
    <location>
        <begin position="24"/>
        <end position="37"/>
    </location>
</feature>
<feature type="region of interest" description="Disordered" evidence="1">
    <location>
        <begin position="1"/>
        <end position="69"/>
    </location>
</feature>
<reference evidence="2 3" key="1">
    <citation type="journal article" date="2020" name="Genomics">
        <title>Complete, high-quality genomes from long-read metagenomic sequencing of two wolf lichen thalli reveals enigmatic genome architecture.</title>
        <authorList>
            <person name="McKenzie S.K."/>
            <person name="Walston R.F."/>
            <person name="Allen J.L."/>
        </authorList>
    </citation>
    <scope>NUCLEOTIDE SEQUENCE [LARGE SCALE GENOMIC DNA]</scope>
    <source>
        <strain evidence="2">WasteWater1</strain>
    </source>
</reference>
<proteinExistence type="predicted"/>
<gene>
    <name evidence="2" type="ORF">HO133_009539</name>
</gene>
<feature type="compositionally biased region" description="Polar residues" evidence="1">
    <location>
        <begin position="59"/>
        <end position="69"/>
    </location>
</feature>
<dbReference type="GeneID" id="59337934"/>
<comment type="caution">
    <text evidence="2">The sequence shown here is derived from an EMBL/GenBank/DDBJ whole genome shotgun (WGS) entry which is preliminary data.</text>
</comment>
<organism evidence="2 3">
    <name type="scientific">Letharia lupina</name>
    <dbReference type="NCBI Taxonomy" id="560253"/>
    <lineage>
        <taxon>Eukaryota</taxon>
        <taxon>Fungi</taxon>
        <taxon>Dikarya</taxon>
        <taxon>Ascomycota</taxon>
        <taxon>Pezizomycotina</taxon>
        <taxon>Lecanoromycetes</taxon>
        <taxon>OSLEUM clade</taxon>
        <taxon>Lecanoromycetidae</taxon>
        <taxon>Lecanorales</taxon>
        <taxon>Lecanorineae</taxon>
        <taxon>Parmeliaceae</taxon>
        <taxon>Letharia</taxon>
    </lineage>
</organism>
<evidence type="ECO:0000256" key="1">
    <source>
        <dbReference type="SAM" id="MobiDB-lite"/>
    </source>
</evidence>
<dbReference type="EMBL" id="JACCJB010000007">
    <property type="protein sequence ID" value="KAF6225539.1"/>
    <property type="molecule type" value="Genomic_DNA"/>
</dbReference>
<accession>A0A8H6CL42</accession>